<comment type="pathway">
    <text evidence="3 16">Phospholipid metabolism; CDP-diacylglycerol biosynthesis; CDP-diacylglycerol from sn-glycerol 3-phosphate: step 3/3.</text>
</comment>
<evidence type="ECO:0000256" key="17">
    <source>
        <dbReference type="SAM" id="Phobius"/>
    </source>
</evidence>
<evidence type="ECO:0000256" key="2">
    <source>
        <dbReference type="ARBA" id="ARBA00004141"/>
    </source>
</evidence>
<keyword evidence="12" id="KW-0443">Lipid metabolism</keyword>
<feature type="transmembrane region" description="Helical" evidence="17">
    <location>
        <begin position="46"/>
        <end position="63"/>
    </location>
</feature>
<dbReference type="OrthoDB" id="10260889at2759"/>
<dbReference type="InterPro" id="IPR016720">
    <property type="entry name" value="PC_Trfase_euk"/>
</dbReference>
<proteinExistence type="inferred from homology"/>
<dbReference type="GO" id="GO:0046488">
    <property type="term" value="P:phosphatidylinositol metabolic process"/>
    <property type="evidence" value="ECO:0007669"/>
    <property type="project" value="EnsemblFungi"/>
</dbReference>
<comment type="subcellular location">
    <subcellularLocation>
        <location evidence="2">Membrane</location>
        <topology evidence="2">Multi-pass membrane protein</topology>
    </subcellularLocation>
</comment>
<evidence type="ECO:0000256" key="15">
    <source>
        <dbReference type="ARBA" id="ARBA00023264"/>
    </source>
</evidence>
<evidence type="ECO:0000256" key="8">
    <source>
        <dbReference type="ARBA" id="ARBA00022679"/>
    </source>
</evidence>
<comment type="similarity">
    <text evidence="5 16">Belongs to the CDS family.</text>
</comment>
<feature type="transmembrane region" description="Helical" evidence="17">
    <location>
        <begin position="188"/>
        <end position="209"/>
    </location>
</feature>
<dbReference type="PANTHER" id="PTHR13773:SF8">
    <property type="entry name" value="PHOSPHATIDATE CYTIDYLYLTRANSFERASE, PHOTORECEPTOR-SPECIFIC"/>
    <property type="match status" value="1"/>
</dbReference>
<keyword evidence="10 16" id="KW-0548">Nucleotidyltransferase</keyword>
<sequence length="376" mass="44246">MVSKIKRRENTDKTTISTTNNHLLSNITNNKIFNYLMRDNIMNSNFFKRVILAIIMLTLFSFISKYKVAISILIYFIKIFTYKEIIDIHQKHRRKGSFYFLLWYFLFLSDIFLFKYSFKYLNVFGMEYIFRHFNFFCFSCYIGGLIFFIIHLKKGNLKIQFIQFAISHLSIILINLPSHLAIHNTMKSRYWFCYPTLLVIANDIFAYMVGKTLGRTPLIKLSPKKTLEGYIGGIILTAIFGILINYLTITQNIFISNNDLLKIDGYRYILGIKIHRLWIHSLPFIFFASIIAPFGGFFASGFKRLTRIKDFANYIPGHGGIADRMDCQYVMAIFTYVYINTFIKEKKTVEQIALELLRKYDTTEIKQLLDILKNSI</sequence>
<evidence type="ECO:0000256" key="6">
    <source>
        <dbReference type="ARBA" id="ARBA00012487"/>
    </source>
</evidence>
<dbReference type="GO" id="GO:0004605">
    <property type="term" value="F:phosphatidate cytidylyltransferase activity"/>
    <property type="evidence" value="ECO:0007669"/>
    <property type="project" value="UniProtKB-EC"/>
</dbReference>
<comment type="caution">
    <text evidence="18">The sequence shown here is derived from an EMBL/GenBank/DDBJ whole genome shotgun (WGS) entry which is preliminary data.</text>
</comment>
<dbReference type="OMA" id="MPIQWHA"/>
<feature type="transmembrane region" description="Helical" evidence="17">
    <location>
        <begin position="98"/>
        <end position="116"/>
    </location>
</feature>
<evidence type="ECO:0000256" key="10">
    <source>
        <dbReference type="ARBA" id="ARBA00022695"/>
    </source>
</evidence>
<keyword evidence="7" id="KW-0444">Lipid biosynthesis</keyword>
<dbReference type="VEuPathDB" id="MicrosporidiaDB:SLOPH_1430"/>
<dbReference type="FunCoup" id="S7XG72">
    <property type="interactions" value="140"/>
</dbReference>
<dbReference type="EMBL" id="ATCN01001075">
    <property type="protein sequence ID" value="EPR78044.1"/>
    <property type="molecule type" value="Genomic_DNA"/>
</dbReference>
<dbReference type="Pfam" id="PF01148">
    <property type="entry name" value="CTP_transf_1"/>
    <property type="match status" value="1"/>
</dbReference>
<protein>
    <recommendedName>
        <fullName evidence="6 16">Phosphatidate cytidylyltransferase</fullName>
        <ecNumber evidence="6 16">2.7.7.41</ecNumber>
    </recommendedName>
</protein>
<accession>S7XG72</accession>
<gene>
    <name evidence="18" type="ORF">SLOPH_1430</name>
</gene>
<dbReference type="InParanoid" id="S7XG72"/>
<evidence type="ECO:0000256" key="9">
    <source>
        <dbReference type="ARBA" id="ARBA00022692"/>
    </source>
</evidence>
<dbReference type="UniPathway" id="UPA00557">
    <property type="reaction ID" value="UER00614"/>
</dbReference>
<keyword evidence="14" id="KW-0594">Phospholipid biosynthesis</keyword>
<dbReference type="GO" id="GO:0070319">
    <property type="term" value="C:Golgi to plasma membrane transport vesicle"/>
    <property type="evidence" value="ECO:0007669"/>
    <property type="project" value="EnsemblFungi"/>
</dbReference>
<dbReference type="GO" id="GO:0005789">
    <property type="term" value="C:endoplasmic reticulum membrane"/>
    <property type="evidence" value="ECO:0007669"/>
    <property type="project" value="TreeGrafter"/>
</dbReference>
<dbReference type="HOGENOM" id="CLU_023471_1_2_1"/>
<dbReference type="InterPro" id="IPR000374">
    <property type="entry name" value="PC_trans"/>
</dbReference>
<evidence type="ECO:0000256" key="4">
    <source>
        <dbReference type="ARBA" id="ARBA00005189"/>
    </source>
</evidence>
<organism evidence="18 19">
    <name type="scientific">Spraguea lophii (strain 42_110)</name>
    <name type="common">Microsporidian parasite</name>
    <dbReference type="NCBI Taxonomy" id="1358809"/>
    <lineage>
        <taxon>Eukaryota</taxon>
        <taxon>Fungi</taxon>
        <taxon>Fungi incertae sedis</taxon>
        <taxon>Microsporidia</taxon>
        <taxon>Spragueidae</taxon>
        <taxon>Spraguea</taxon>
    </lineage>
</organism>
<keyword evidence="15" id="KW-1208">Phospholipid metabolism</keyword>
<evidence type="ECO:0000313" key="19">
    <source>
        <dbReference type="Proteomes" id="UP000014978"/>
    </source>
</evidence>
<dbReference type="PANTHER" id="PTHR13773">
    <property type="entry name" value="PHOSPHATIDATE CYTIDYLYLTRANSFERASE"/>
    <property type="match status" value="1"/>
</dbReference>
<evidence type="ECO:0000256" key="13">
    <source>
        <dbReference type="ARBA" id="ARBA00023136"/>
    </source>
</evidence>
<evidence type="ECO:0000256" key="3">
    <source>
        <dbReference type="ARBA" id="ARBA00005119"/>
    </source>
</evidence>
<evidence type="ECO:0000313" key="18">
    <source>
        <dbReference type="EMBL" id="EPR78044.1"/>
    </source>
</evidence>
<keyword evidence="11 17" id="KW-1133">Transmembrane helix</keyword>
<evidence type="ECO:0000256" key="11">
    <source>
        <dbReference type="ARBA" id="ARBA00022989"/>
    </source>
</evidence>
<feature type="transmembrane region" description="Helical" evidence="17">
    <location>
        <begin position="230"/>
        <end position="249"/>
    </location>
</feature>
<evidence type="ECO:0000256" key="14">
    <source>
        <dbReference type="ARBA" id="ARBA00023209"/>
    </source>
</evidence>
<dbReference type="AlphaFoldDB" id="S7XG72"/>
<reference evidence="19" key="1">
    <citation type="journal article" date="2013" name="PLoS Genet.">
        <title>The genome of Spraguea lophii and the basis of host-microsporidian interactions.</title>
        <authorList>
            <person name="Campbell S.E."/>
            <person name="Williams T.A."/>
            <person name="Yousuf A."/>
            <person name="Soanes D.M."/>
            <person name="Paszkiewicz K.H."/>
            <person name="Williams B.A.P."/>
        </authorList>
    </citation>
    <scope>NUCLEOTIDE SEQUENCE [LARGE SCALE GENOMIC DNA]</scope>
    <source>
        <strain evidence="19">42_110</strain>
    </source>
</reference>
<comment type="pathway">
    <text evidence="4">Lipid metabolism.</text>
</comment>
<dbReference type="GO" id="GO:0016024">
    <property type="term" value="P:CDP-diacylglycerol biosynthetic process"/>
    <property type="evidence" value="ECO:0007669"/>
    <property type="project" value="UniProtKB-UniPathway"/>
</dbReference>
<feature type="transmembrane region" description="Helical" evidence="17">
    <location>
        <begin position="277"/>
        <end position="299"/>
    </location>
</feature>
<feature type="transmembrane region" description="Helical" evidence="17">
    <location>
        <begin position="69"/>
        <end position="86"/>
    </location>
</feature>
<dbReference type="PROSITE" id="PS01315">
    <property type="entry name" value="CDS"/>
    <property type="match status" value="1"/>
</dbReference>
<comment type="catalytic activity">
    <reaction evidence="1 16">
        <text>a 1,2-diacyl-sn-glycero-3-phosphate + CTP + H(+) = a CDP-1,2-diacyl-sn-glycerol + diphosphate</text>
        <dbReference type="Rhea" id="RHEA:16229"/>
        <dbReference type="ChEBI" id="CHEBI:15378"/>
        <dbReference type="ChEBI" id="CHEBI:33019"/>
        <dbReference type="ChEBI" id="CHEBI:37563"/>
        <dbReference type="ChEBI" id="CHEBI:58332"/>
        <dbReference type="ChEBI" id="CHEBI:58608"/>
        <dbReference type="EC" id="2.7.7.41"/>
    </reaction>
</comment>
<evidence type="ECO:0000256" key="1">
    <source>
        <dbReference type="ARBA" id="ARBA00001698"/>
    </source>
</evidence>
<keyword evidence="19" id="KW-1185">Reference proteome</keyword>
<dbReference type="EC" id="2.7.7.41" evidence="6 16"/>
<evidence type="ECO:0000256" key="16">
    <source>
        <dbReference type="RuleBase" id="RU003938"/>
    </source>
</evidence>
<evidence type="ECO:0000256" key="7">
    <source>
        <dbReference type="ARBA" id="ARBA00022516"/>
    </source>
</evidence>
<evidence type="ECO:0000256" key="5">
    <source>
        <dbReference type="ARBA" id="ARBA00010185"/>
    </source>
</evidence>
<keyword evidence="13 17" id="KW-0472">Membrane</keyword>
<dbReference type="GO" id="GO:0006658">
    <property type="term" value="P:phosphatidylserine metabolic process"/>
    <property type="evidence" value="ECO:0007669"/>
    <property type="project" value="EnsemblFungi"/>
</dbReference>
<dbReference type="STRING" id="1358809.S7XG72"/>
<dbReference type="Proteomes" id="UP000014978">
    <property type="component" value="Unassembled WGS sequence"/>
</dbReference>
<feature type="transmembrane region" description="Helical" evidence="17">
    <location>
        <begin position="128"/>
        <end position="149"/>
    </location>
</feature>
<keyword evidence="9 16" id="KW-0812">Transmembrane</keyword>
<name>S7XG72_SPRLO</name>
<evidence type="ECO:0000256" key="12">
    <source>
        <dbReference type="ARBA" id="ARBA00023098"/>
    </source>
</evidence>
<keyword evidence="8 16" id="KW-0808">Transferase</keyword>